<evidence type="ECO:0000256" key="1">
    <source>
        <dbReference type="SAM" id="MobiDB-lite"/>
    </source>
</evidence>
<keyword evidence="3" id="KW-1185">Reference proteome</keyword>
<protein>
    <submittedName>
        <fullName evidence="2">Uncharacterized protein</fullName>
    </submittedName>
</protein>
<evidence type="ECO:0000313" key="3">
    <source>
        <dbReference type="Proteomes" id="UP000247892"/>
    </source>
</evidence>
<sequence>MAAVAALAVAEGTRTAVTAHHYRADGTNDDPTAATGRVPEVPARAIGLGGPAHGARHRPGAAPVTWAAG</sequence>
<reference evidence="2 3" key="1">
    <citation type="submission" date="2016-07" db="EMBL/GenBank/DDBJ databases">
        <title>Draft genome sequence of Prauserella sp. YIM 121212, isolated from alkaline soil.</title>
        <authorList>
            <person name="Ruckert C."/>
            <person name="Albersmeier A."/>
            <person name="Jiang C.-L."/>
            <person name="Jiang Y."/>
            <person name="Kalinowski J."/>
            <person name="Schneider O."/>
            <person name="Winkler A."/>
            <person name="Zotchev S.B."/>
        </authorList>
    </citation>
    <scope>NUCLEOTIDE SEQUENCE [LARGE SCALE GENOMIC DNA]</scope>
    <source>
        <strain evidence="2 3">YIM 121212</strain>
    </source>
</reference>
<proteinExistence type="predicted"/>
<accession>A0A318LXX9</accession>
<comment type="caution">
    <text evidence="2">The sequence shown here is derived from an EMBL/GenBank/DDBJ whole genome shotgun (WGS) entry which is preliminary data.</text>
</comment>
<dbReference type="EMBL" id="MASU01000001">
    <property type="protein sequence ID" value="PXY38325.1"/>
    <property type="molecule type" value="Genomic_DNA"/>
</dbReference>
<gene>
    <name evidence="2" type="ORF">BA062_00755</name>
</gene>
<organism evidence="2 3">
    <name type="scientific">Prauserella flavalba</name>
    <dbReference type="NCBI Taxonomy" id="1477506"/>
    <lineage>
        <taxon>Bacteria</taxon>
        <taxon>Bacillati</taxon>
        <taxon>Actinomycetota</taxon>
        <taxon>Actinomycetes</taxon>
        <taxon>Pseudonocardiales</taxon>
        <taxon>Pseudonocardiaceae</taxon>
        <taxon>Prauserella</taxon>
    </lineage>
</organism>
<name>A0A318LXX9_9PSEU</name>
<dbReference type="Proteomes" id="UP000247892">
    <property type="component" value="Unassembled WGS sequence"/>
</dbReference>
<evidence type="ECO:0000313" key="2">
    <source>
        <dbReference type="EMBL" id="PXY38325.1"/>
    </source>
</evidence>
<dbReference type="AlphaFoldDB" id="A0A318LXX9"/>
<feature type="region of interest" description="Disordered" evidence="1">
    <location>
        <begin position="45"/>
        <end position="69"/>
    </location>
</feature>